<organism evidence="10">
    <name type="scientific">Solibacter usitatus (strain Ellin6076)</name>
    <dbReference type="NCBI Taxonomy" id="234267"/>
    <lineage>
        <taxon>Bacteria</taxon>
        <taxon>Pseudomonadati</taxon>
        <taxon>Acidobacteriota</taxon>
        <taxon>Terriglobia</taxon>
        <taxon>Bryobacterales</taxon>
        <taxon>Solibacteraceae</taxon>
        <taxon>Candidatus Solibacter</taxon>
    </lineage>
</organism>
<evidence type="ECO:0000256" key="8">
    <source>
        <dbReference type="PIRSR" id="PIRSR026534-3"/>
    </source>
</evidence>
<dbReference type="CDD" id="cd08998">
    <property type="entry name" value="GH43_Arb43a-like"/>
    <property type="match status" value="1"/>
</dbReference>
<keyword evidence="9" id="KW-0732">Signal</keyword>
<feature type="binding site" evidence="7">
    <location>
        <position position="127"/>
    </location>
    <ligand>
        <name>substrate</name>
    </ligand>
</feature>
<comment type="pathway">
    <text evidence="1 5">Glycan metabolism; L-arabinan degradation.</text>
</comment>
<evidence type="ECO:0000256" key="9">
    <source>
        <dbReference type="SAM" id="SignalP"/>
    </source>
</evidence>
<feature type="site" description="Important for catalytic activity, responsible for pKa modulation of the active site Glu and correct orientation of both the proton donor and substrate" evidence="8">
    <location>
        <position position="169"/>
    </location>
</feature>
<evidence type="ECO:0000256" key="5">
    <source>
        <dbReference type="PIRNR" id="PIRNR026534"/>
    </source>
</evidence>
<dbReference type="CAZy" id="GH43">
    <property type="family name" value="Glycoside Hydrolase Family 43"/>
</dbReference>
<dbReference type="PIRSF" id="PIRSF026534">
    <property type="entry name" value="Endo_alpha-L-arabinosidase"/>
    <property type="match status" value="1"/>
</dbReference>
<accession>Q01Y63</accession>
<dbReference type="OrthoDB" id="9801455at2"/>
<dbReference type="SUPFAM" id="SSF75005">
    <property type="entry name" value="Arabinanase/levansucrase/invertase"/>
    <property type="match status" value="1"/>
</dbReference>
<evidence type="ECO:0000256" key="6">
    <source>
        <dbReference type="PIRSR" id="PIRSR026534-1"/>
    </source>
</evidence>
<evidence type="ECO:0000256" key="4">
    <source>
        <dbReference type="ARBA" id="ARBA00023295"/>
    </source>
</evidence>
<evidence type="ECO:0000256" key="7">
    <source>
        <dbReference type="PIRSR" id="PIRSR026534-2"/>
    </source>
</evidence>
<feature type="active site" description="Proton acceptor" evidence="6">
    <location>
        <position position="48"/>
    </location>
</feature>
<dbReference type="PANTHER" id="PTHR43301">
    <property type="entry name" value="ARABINAN ENDO-1,5-ALPHA-L-ARABINOSIDASE"/>
    <property type="match status" value="1"/>
</dbReference>
<dbReference type="InterPro" id="IPR023296">
    <property type="entry name" value="Glyco_hydro_beta-prop_sf"/>
</dbReference>
<dbReference type="HOGENOM" id="CLU_009397_5_1_0"/>
<dbReference type="Gene3D" id="2.115.10.20">
    <property type="entry name" value="Glycosyl hydrolase domain, family 43"/>
    <property type="match status" value="1"/>
</dbReference>
<dbReference type="PANTHER" id="PTHR43301:SF3">
    <property type="entry name" value="ARABINAN ENDO-1,5-ALPHA-L-ARABINOSIDASE A-RELATED"/>
    <property type="match status" value="1"/>
</dbReference>
<feature type="chain" id="PRO_5004162681" evidence="9">
    <location>
        <begin position="24"/>
        <end position="337"/>
    </location>
</feature>
<dbReference type="InterPro" id="IPR006710">
    <property type="entry name" value="Glyco_hydro_43"/>
</dbReference>
<proteinExistence type="inferred from homology"/>
<gene>
    <name evidence="10" type="ordered locus">Acid_4441</name>
</gene>
<feature type="binding site" evidence="7">
    <location>
        <begin position="166"/>
        <end position="169"/>
    </location>
    <ligand>
        <name>substrate</name>
    </ligand>
</feature>
<dbReference type="SMR" id="Q01Y63"/>
<dbReference type="InterPro" id="IPR050727">
    <property type="entry name" value="GH43_arabinanases"/>
</dbReference>
<dbReference type="GO" id="GO:0046558">
    <property type="term" value="F:arabinan endo-1,5-alpha-L-arabinosidase activity"/>
    <property type="evidence" value="ECO:0007669"/>
    <property type="project" value="InterPro"/>
</dbReference>
<dbReference type="STRING" id="234267.Acid_4441"/>
<dbReference type="UniPathway" id="UPA00667"/>
<dbReference type="InParanoid" id="Q01Y63"/>
<sequence length="337" mass="36822" precursor="true">MKLSSYCVAAFLLLESLPPIALAGDTDPASRAGLPLEQTASRGVITRDPSTIVKCKDQFWVFYTGRGIPSFHSKDLVKWEPGPAVFQTAPEWIAAAVPENRNMSYWAPDIIHLGDRYLLYYSVSSFGKITSAIGLASTPTLDPAEPSYHWTDHGIVVQSREGGDFNTIDPAVFSGDDGTLWLAFGSYWSGIKLVQLDPKTGKRLLPGAALSSLAYNKSIEASFLYKHDGYYYLFVNWGSCCRGVDSTYNIRVGRSRKVTGPYLDQDGVDMLKGGGTLLLSNKGPLFGPGHAGILRDNGKSWFTSDFEGDARMGGKATLAIMPLTWNSDWPVVEVVDK</sequence>
<dbReference type="InterPro" id="IPR016840">
    <property type="entry name" value="Glyco_hydro_43_endo_a_Ara-ase"/>
</dbReference>
<keyword evidence="3 5" id="KW-0378">Hydrolase</keyword>
<dbReference type="AlphaFoldDB" id="Q01Y63"/>
<evidence type="ECO:0000256" key="3">
    <source>
        <dbReference type="ARBA" id="ARBA00022801"/>
    </source>
</evidence>
<reference evidence="10" key="1">
    <citation type="submission" date="2006-10" db="EMBL/GenBank/DDBJ databases">
        <title>Complete sequence of Solibacter usitatus Ellin6076.</title>
        <authorList>
            <consortium name="US DOE Joint Genome Institute"/>
            <person name="Copeland A."/>
            <person name="Lucas S."/>
            <person name="Lapidus A."/>
            <person name="Barry K."/>
            <person name="Detter J.C."/>
            <person name="Glavina del Rio T."/>
            <person name="Hammon N."/>
            <person name="Israni S."/>
            <person name="Dalin E."/>
            <person name="Tice H."/>
            <person name="Pitluck S."/>
            <person name="Thompson L.S."/>
            <person name="Brettin T."/>
            <person name="Bruce D."/>
            <person name="Han C."/>
            <person name="Tapia R."/>
            <person name="Gilna P."/>
            <person name="Schmutz J."/>
            <person name="Larimer F."/>
            <person name="Land M."/>
            <person name="Hauser L."/>
            <person name="Kyrpides N."/>
            <person name="Mikhailova N."/>
            <person name="Janssen P.H."/>
            <person name="Kuske C.R."/>
            <person name="Richardson P."/>
        </authorList>
    </citation>
    <scope>NUCLEOTIDE SEQUENCE</scope>
    <source>
        <strain evidence="10">Ellin6076</strain>
    </source>
</reference>
<dbReference type="KEGG" id="sus:Acid_4441"/>
<evidence type="ECO:0000256" key="2">
    <source>
        <dbReference type="ARBA" id="ARBA00009865"/>
    </source>
</evidence>
<comment type="similarity">
    <text evidence="2 5">Belongs to the glycosyl hydrolase 43 family.</text>
</comment>
<feature type="binding site" evidence="7">
    <location>
        <begin position="186"/>
        <end position="188"/>
    </location>
    <ligand>
        <name>substrate</name>
    </ligand>
</feature>
<evidence type="ECO:0000313" key="10">
    <source>
        <dbReference type="EMBL" id="ABJ85402.1"/>
    </source>
</evidence>
<dbReference type="GO" id="GO:0031222">
    <property type="term" value="P:arabinan catabolic process"/>
    <property type="evidence" value="ECO:0007669"/>
    <property type="project" value="UniProtKB-UniPathway"/>
</dbReference>
<feature type="site" description="Important for substrate recognition" evidence="8">
    <location>
        <position position="290"/>
    </location>
</feature>
<feature type="binding site" evidence="7">
    <location>
        <position position="48"/>
    </location>
    <ligand>
        <name>substrate</name>
    </ligand>
</feature>
<protein>
    <submittedName>
        <fullName evidence="10">Glycoside hydrolase, family 43</fullName>
    </submittedName>
</protein>
<feature type="active site" description="Proton donor" evidence="6">
    <location>
        <position position="220"/>
    </location>
</feature>
<feature type="signal peptide" evidence="9">
    <location>
        <begin position="1"/>
        <end position="23"/>
    </location>
</feature>
<dbReference type="Pfam" id="PF04616">
    <property type="entry name" value="Glyco_hydro_43"/>
    <property type="match status" value="1"/>
</dbReference>
<evidence type="ECO:0000256" key="1">
    <source>
        <dbReference type="ARBA" id="ARBA00004834"/>
    </source>
</evidence>
<name>Q01Y63_SOLUE</name>
<dbReference type="eggNOG" id="COG3507">
    <property type="taxonomic scope" value="Bacteria"/>
</dbReference>
<keyword evidence="4 5" id="KW-0326">Glycosidase</keyword>
<dbReference type="EMBL" id="CP000473">
    <property type="protein sequence ID" value="ABJ85402.1"/>
    <property type="molecule type" value="Genomic_DNA"/>
</dbReference>